<dbReference type="InterPro" id="IPR015421">
    <property type="entry name" value="PyrdxlP-dep_Trfase_major"/>
</dbReference>
<dbReference type="NCBIfam" id="NF005455">
    <property type="entry name" value="PRK07049.1"/>
    <property type="match status" value="1"/>
</dbReference>
<dbReference type="InterPro" id="IPR015424">
    <property type="entry name" value="PyrdxlP-dep_Trfase"/>
</dbReference>
<evidence type="ECO:0000313" key="5">
    <source>
        <dbReference type="Proteomes" id="UP001230156"/>
    </source>
</evidence>
<dbReference type="InterPro" id="IPR015422">
    <property type="entry name" value="PyrdxlP-dep_Trfase_small"/>
</dbReference>
<protein>
    <submittedName>
        <fullName evidence="4">Cystathionine gamma-synthase family protein</fullName>
    </submittedName>
</protein>
<reference evidence="5" key="1">
    <citation type="submission" date="2023-08" db="EMBL/GenBank/DDBJ databases">
        <title>Rhodospirillaceae gen. nov., a novel taxon isolated from the Yangtze River Yuezi River estuary sludge.</title>
        <authorList>
            <person name="Ruan L."/>
        </authorList>
    </citation>
    <scope>NUCLEOTIDE SEQUENCE [LARGE SCALE GENOMIC DNA]</scope>
    <source>
        <strain evidence="5">R-7</strain>
    </source>
</reference>
<dbReference type="Pfam" id="PF01053">
    <property type="entry name" value="Cys_Met_Meta_PP"/>
    <property type="match status" value="1"/>
</dbReference>
<dbReference type="Gene3D" id="3.40.640.10">
    <property type="entry name" value="Type I PLP-dependent aspartate aminotransferase-like (Major domain)"/>
    <property type="match status" value="1"/>
</dbReference>
<evidence type="ECO:0000256" key="2">
    <source>
        <dbReference type="ARBA" id="ARBA00022898"/>
    </source>
</evidence>
<evidence type="ECO:0000313" key="4">
    <source>
        <dbReference type="EMBL" id="MDQ7248160.1"/>
    </source>
</evidence>
<evidence type="ECO:0000256" key="3">
    <source>
        <dbReference type="RuleBase" id="RU362118"/>
    </source>
</evidence>
<accession>A0ABU0YLY2</accession>
<name>A0ABU0YLY2_9PROT</name>
<dbReference type="Gene3D" id="3.90.1150.10">
    <property type="entry name" value="Aspartate Aminotransferase, domain 1"/>
    <property type="match status" value="1"/>
</dbReference>
<proteinExistence type="inferred from homology"/>
<dbReference type="InterPro" id="IPR054542">
    <property type="entry name" value="Cys_met_metab_PP"/>
</dbReference>
<organism evidence="4 5">
    <name type="scientific">Dongia sedimenti</name>
    <dbReference type="NCBI Taxonomy" id="3064282"/>
    <lineage>
        <taxon>Bacteria</taxon>
        <taxon>Pseudomonadati</taxon>
        <taxon>Pseudomonadota</taxon>
        <taxon>Alphaproteobacteria</taxon>
        <taxon>Rhodospirillales</taxon>
        <taxon>Dongiaceae</taxon>
        <taxon>Dongia</taxon>
    </lineage>
</organism>
<sequence>MKSSYRQRSIGNRKLSPETLMTSYGYDPFLSEGSVKPPVFLTSTFAFRSAEDGKEFFNYVSGRKAPPNAEDAGLVYSRFNHPNLQIVEERLAVLEGGEGALMFASGMAAITAAILAFARPGDTILHSQPLYGGTETLFVGTLAPFGLKAVGFTDGLSAGAVEAAVAKTAGGKVPIIYIETPANPTCGLVDFDLMVKAADEIEKRQGSRPLIVVDNTMLGPIFQAPLQHGADIVVYSLTKYVGGHSDLVAGGVIGRAKDLAAIKKIRSAFGMQLDPHSSWMLGRSLETLHLRMERASTSASKIARWLKDHPKVAEVHHPELIARGNYQTVYRKFCKAGGSTFAFTFKEAGEAGAFRFLNDLHLFTLAVSLGGTESLISHPASTTHSGVAKEIRDSVGVTDGLVRISVGLENPDDLIADLAEAMEKV</sequence>
<dbReference type="PROSITE" id="PS00868">
    <property type="entry name" value="CYS_MET_METAB_PP"/>
    <property type="match status" value="1"/>
</dbReference>
<comment type="similarity">
    <text evidence="3">Belongs to the trans-sulfuration enzymes family.</text>
</comment>
<gene>
    <name evidence="4" type="ORF">Q8A70_10815</name>
</gene>
<keyword evidence="5" id="KW-1185">Reference proteome</keyword>
<dbReference type="SUPFAM" id="SSF53383">
    <property type="entry name" value="PLP-dependent transferases"/>
    <property type="match status" value="1"/>
</dbReference>
<comment type="caution">
    <text evidence="4">The sequence shown here is derived from an EMBL/GenBank/DDBJ whole genome shotgun (WGS) entry which is preliminary data.</text>
</comment>
<dbReference type="EMBL" id="JAUYVI010000003">
    <property type="protein sequence ID" value="MDQ7248160.1"/>
    <property type="molecule type" value="Genomic_DNA"/>
</dbReference>
<dbReference type="Proteomes" id="UP001230156">
    <property type="component" value="Unassembled WGS sequence"/>
</dbReference>
<evidence type="ECO:0000256" key="1">
    <source>
        <dbReference type="ARBA" id="ARBA00001933"/>
    </source>
</evidence>
<dbReference type="PANTHER" id="PTHR11808">
    <property type="entry name" value="TRANS-SULFURATION ENZYME FAMILY MEMBER"/>
    <property type="match status" value="1"/>
</dbReference>
<dbReference type="CDD" id="cd00614">
    <property type="entry name" value="CGS_like"/>
    <property type="match status" value="1"/>
</dbReference>
<keyword evidence="2 3" id="KW-0663">Pyridoxal phosphate</keyword>
<dbReference type="PIRSF" id="PIRSF001434">
    <property type="entry name" value="CGS"/>
    <property type="match status" value="1"/>
</dbReference>
<dbReference type="RefSeq" id="WP_379955605.1">
    <property type="nucleotide sequence ID" value="NZ_JAUYVI010000003.1"/>
</dbReference>
<comment type="cofactor">
    <cofactor evidence="1 3">
        <name>pyridoxal 5'-phosphate</name>
        <dbReference type="ChEBI" id="CHEBI:597326"/>
    </cofactor>
</comment>
<dbReference type="PANTHER" id="PTHR11808:SF86">
    <property type="entry name" value="METHIONINE GAMMA-LYASE"/>
    <property type="match status" value="1"/>
</dbReference>
<dbReference type="InterPro" id="IPR000277">
    <property type="entry name" value="Cys/Met-Metab_PyrdxlP-dep_enz"/>
</dbReference>